<proteinExistence type="predicted"/>
<dbReference type="GO" id="GO:0010468">
    <property type="term" value="P:regulation of gene expression"/>
    <property type="evidence" value="ECO:0007669"/>
    <property type="project" value="TreeGrafter"/>
</dbReference>
<dbReference type="GO" id="GO:0003725">
    <property type="term" value="F:double-stranded RNA binding"/>
    <property type="evidence" value="ECO:0007669"/>
    <property type="project" value="TreeGrafter"/>
</dbReference>
<dbReference type="PANTHER" id="PTHR11207">
    <property type="entry name" value="RIBONUCLEASE III"/>
    <property type="match status" value="1"/>
</dbReference>
<sequence length="233" mass="25575">MLSSSIGSLLQFLRLEVECKQLKLLHFTVVGISVLQNQQKQRDMSSIRHLLLSFFFLFSLTLITTSQGRDEELHYGTSKASSQFEAALDTLQKRIGYKFQRINLLRRAMTHPSYSGENNKALSILGLDVLETSISLRCLVNDIDVSAKELNNRITKISEMDSCANEALRLGLDKIIRVSSKTNSSIPPVVCGGFRAFFGAVAVDSGKADDAGNLFLSVHRGGGVRGGIAAFAF</sequence>
<keyword evidence="1" id="KW-0694">RNA-binding</keyword>
<evidence type="ECO:0000256" key="1">
    <source>
        <dbReference type="ARBA" id="ARBA00022884"/>
    </source>
</evidence>
<dbReference type="GO" id="GO:0004525">
    <property type="term" value="F:ribonuclease III activity"/>
    <property type="evidence" value="ECO:0007669"/>
    <property type="project" value="InterPro"/>
</dbReference>
<comment type="caution">
    <text evidence="3">The sequence shown here is derived from an EMBL/GenBank/DDBJ whole genome shotgun (WGS) entry which is preliminary data.</text>
</comment>
<dbReference type="Gene3D" id="1.10.1520.10">
    <property type="entry name" value="Ribonuclease III domain"/>
    <property type="match status" value="1"/>
</dbReference>
<dbReference type="SUPFAM" id="SSF69065">
    <property type="entry name" value="RNase III domain-like"/>
    <property type="match status" value="1"/>
</dbReference>
<dbReference type="STRING" id="56857.A0A200PZT3"/>
<dbReference type="InterPro" id="IPR000999">
    <property type="entry name" value="RNase_III_dom"/>
</dbReference>
<dbReference type="EMBL" id="MVGT01003557">
    <property type="protein sequence ID" value="OVA03724.1"/>
    <property type="molecule type" value="Genomic_DNA"/>
</dbReference>
<protein>
    <submittedName>
        <fullName evidence="3">Ribonuclease III domain</fullName>
    </submittedName>
</protein>
<dbReference type="Proteomes" id="UP000195402">
    <property type="component" value="Unassembled WGS sequence"/>
</dbReference>
<dbReference type="InterPro" id="IPR036389">
    <property type="entry name" value="RNase_III_sf"/>
</dbReference>
<name>A0A200PZT3_MACCD</name>
<dbReference type="InParanoid" id="A0A200PZT3"/>
<evidence type="ECO:0000313" key="3">
    <source>
        <dbReference type="EMBL" id="OVA03724.1"/>
    </source>
</evidence>
<evidence type="ECO:0000259" key="2">
    <source>
        <dbReference type="PROSITE" id="PS50142"/>
    </source>
</evidence>
<dbReference type="OrthoDB" id="1925749at2759"/>
<accession>A0A200PZT3</accession>
<dbReference type="SMART" id="SM00535">
    <property type="entry name" value="RIBOc"/>
    <property type="match status" value="1"/>
</dbReference>
<dbReference type="FunCoup" id="A0A200PZT3">
    <property type="interactions" value="108"/>
</dbReference>
<dbReference type="PROSITE" id="PS50142">
    <property type="entry name" value="RNASE_3_2"/>
    <property type="match status" value="1"/>
</dbReference>
<keyword evidence="4" id="KW-1185">Reference proteome</keyword>
<gene>
    <name evidence="3" type="ORF">BVC80_1431g40</name>
</gene>
<reference evidence="3 4" key="1">
    <citation type="journal article" date="2017" name="Mol. Plant">
        <title>The Genome of Medicinal Plant Macleaya cordata Provides New Insights into Benzylisoquinoline Alkaloids Metabolism.</title>
        <authorList>
            <person name="Liu X."/>
            <person name="Liu Y."/>
            <person name="Huang P."/>
            <person name="Ma Y."/>
            <person name="Qing Z."/>
            <person name="Tang Q."/>
            <person name="Cao H."/>
            <person name="Cheng P."/>
            <person name="Zheng Y."/>
            <person name="Yuan Z."/>
            <person name="Zhou Y."/>
            <person name="Liu J."/>
            <person name="Tang Z."/>
            <person name="Zhuo Y."/>
            <person name="Zhang Y."/>
            <person name="Yu L."/>
            <person name="Huang J."/>
            <person name="Yang P."/>
            <person name="Peng Q."/>
            <person name="Zhang J."/>
            <person name="Jiang W."/>
            <person name="Zhang Z."/>
            <person name="Lin K."/>
            <person name="Ro D.K."/>
            <person name="Chen X."/>
            <person name="Xiong X."/>
            <person name="Shang Y."/>
            <person name="Huang S."/>
            <person name="Zeng J."/>
        </authorList>
    </citation>
    <scope>NUCLEOTIDE SEQUENCE [LARGE SCALE GENOMIC DNA]</scope>
    <source>
        <strain evidence="4">cv. BLH2017</strain>
        <tissue evidence="3">Root</tissue>
    </source>
</reference>
<dbReference type="PANTHER" id="PTHR11207:SF0">
    <property type="entry name" value="RIBONUCLEASE 3"/>
    <property type="match status" value="1"/>
</dbReference>
<evidence type="ECO:0000313" key="4">
    <source>
        <dbReference type="Proteomes" id="UP000195402"/>
    </source>
</evidence>
<organism evidence="3 4">
    <name type="scientific">Macleaya cordata</name>
    <name type="common">Five-seeded plume-poppy</name>
    <name type="synonym">Bocconia cordata</name>
    <dbReference type="NCBI Taxonomy" id="56857"/>
    <lineage>
        <taxon>Eukaryota</taxon>
        <taxon>Viridiplantae</taxon>
        <taxon>Streptophyta</taxon>
        <taxon>Embryophyta</taxon>
        <taxon>Tracheophyta</taxon>
        <taxon>Spermatophyta</taxon>
        <taxon>Magnoliopsida</taxon>
        <taxon>Ranunculales</taxon>
        <taxon>Papaveraceae</taxon>
        <taxon>Papaveroideae</taxon>
        <taxon>Macleaya</taxon>
    </lineage>
</organism>
<dbReference type="AlphaFoldDB" id="A0A200PZT3"/>
<dbReference type="Pfam" id="PF14622">
    <property type="entry name" value="Ribonucleas_3_3"/>
    <property type="match status" value="1"/>
</dbReference>
<dbReference type="GO" id="GO:0006396">
    <property type="term" value="P:RNA processing"/>
    <property type="evidence" value="ECO:0007669"/>
    <property type="project" value="InterPro"/>
</dbReference>
<feature type="domain" description="RNase III" evidence="2">
    <location>
        <begin position="88"/>
        <end position="206"/>
    </location>
</feature>
<dbReference type="GO" id="GO:0005634">
    <property type="term" value="C:nucleus"/>
    <property type="evidence" value="ECO:0007669"/>
    <property type="project" value="TreeGrafter"/>
</dbReference>